<dbReference type="PANTHER" id="PTHR40943">
    <property type="entry name" value="CYTOPLASMIC PROTEIN-RELATED"/>
    <property type="match status" value="1"/>
</dbReference>
<accession>A0A5N5V302</accession>
<keyword evidence="3" id="KW-1185">Reference proteome</keyword>
<feature type="domain" description="(S)-ureidoglycine aminohydrolase cupin" evidence="1">
    <location>
        <begin position="51"/>
        <end position="117"/>
    </location>
</feature>
<dbReference type="Pfam" id="PF05899">
    <property type="entry name" value="Cupin_3"/>
    <property type="match status" value="1"/>
</dbReference>
<evidence type="ECO:0000313" key="3">
    <source>
        <dbReference type="Proteomes" id="UP000325690"/>
    </source>
</evidence>
<reference evidence="2 3" key="1">
    <citation type="submission" date="2012-10" db="EMBL/GenBank/DDBJ databases">
        <title>The draft sequence of the Mycobacterium pheli genome.</title>
        <authorList>
            <person name="Pettersson B.M.F."/>
            <person name="Das S."/>
            <person name="Dasgupta S."/>
            <person name="Bhattacharya A."/>
            <person name="Kirsebom L.A."/>
        </authorList>
    </citation>
    <scope>NUCLEOTIDE SEQUENCE [LARGE SCALE GENOMIC DNA]</scope>
    <source>
        <strain evidence="2 3">CCUG 21000</strain>
    </source>
</reference>
<dbReference type="Gene3D" id="2.60.120.10">
    <property type="entry name" value="Jelly Rolls"/>
    <property type="match status" value="1"/>
</dbReference>
<protein>
    <submittedName>
        <fullName evidence="2">Cupin</fullName>
    </submittedName>
</protein>
<dbReference type="RefSeq" id="WP_003889702.1">
    <property type="nucleotide sequence ID" value="NZ_ANBO01000041.1"/>
</dbReference>
<proteinExistence type="predicted"/>
<dbReference type="EMBL" id="ANBP01000013">
    <property type="protein sequence ID" value="KAB7756196.1"/>
    <property type="molecule type" value="Genomic_DNA"/>
</dbReference>
<evidence type="ECO:0000259" key="1">
    <source>
        <dbReference type="Pfam" id="PF05899"/>
    </source>
</evidence>
<dbReference type="InterPro" id="IPR011051">
    <property type="entry name" value="RmlC_Cupin_sf"/>
</dbReference>
<dbReference type="InterPro" id="IPR008579">
    <property type="entry name" value="UGlyAH_Cupin_dom"/>
</dbReference>
<evidence type="ECO:0000313" key="2">
    <source>
        <dbReference type="EMBL" id="KAB7756196.1"/>
    </source>
</evidence>
<dbReference type="Proteomes" id="UP000325690">
    <property type="component" value="Unassembled WGS sequence"/>
</dbReference>
<dbReference type="PANTHER" id="PTHR40943:SF1">
    <property type="entry name" value="CYTOPLASMIC PROTEIN"/>
    <property type="match status" value="1"/>
</dbReference>
<dbReference type="InterPro" id="IPR014710">
    <property type="entry name" value="RmlC-like_jellyroll"/>
</dbReference>
<name>A0A5N5V302_MYCPH</name>
<gene>
    <name evidence="2" type="ORF">MPHL21000_11885</name>
</gene>
<sequence length="122" mass="13018">MNTTPEQALMANSLVRAPRLELAHEVVPEQQRAVGAPRTGSVELAGFHGVEVGVWEMTPGTMTDVEVDEIFVVLSGAATIEFADGSPTLRVGAGDIVRLAAGAATVWTVTETLRKIYLTRQD</sequence>
<dbReference type="GeneID" id="74304089"/>
<comment type="caution">
    <text evidence="2">The sequence shown here is derived from an EMBL/GenBank/DDBJ whole genome shotgun (WGS) entry which is preliminary data.</text>
</comment>
<dbReference type="AlphaFoldDB" id="A0A5N5V302"/>
<dbReference type="SUPFAM" id="SSF51182">
    <property type="entry name" value="RmlC-like cupins"/>
    <property type="match status" value="1"/>
</dbReference>
<organism evidence="2 3">
    <name type="scientific">Mycolicibacterium phlei DSM 43239 = CCUG 21000</name>
    <dbReference type="NCBI Taxonomy" id="1226750"/>
    <lineage>
        <taxon>Bacteria</taxon>
        <taxon>Bacillati</taxon>
        <taxon>Actinomycetota</taxon>
        <taxon>Actinomycetes</taxon>
        <taxon>Mycobacteriales</taxon>
        <taxon>Mycobacteriaceae</taxon>
        <taxon>Mycolicibacterium</taxon>
    </lineage>
</organism>